<dbReference type="EMBL" id="JARBHA010000018">
    <property type="protein sequence ID" value="KAJ9673826.1"/>
    <property type="molecule type" value="Genomic_DNA"/>
</dbReference>
<feature type="coiled-coil region" evidence="2">
    <location>
        <begin position="641"/>
        <end position="705"/>
    </location>
</feature>
<feature type="coiled-coil region" evidence="2">
    <location>
        <begin position="358"/>
        <end position="613"/>
    </location>
</feature>
<feature type="region of interest" description="Disordered" evidence="3">
    <location>
        <begin position="847"/>
        <end position="876"/>
    </location>
</feature>
<accession>A0AA39D7E6</accession>
<keyword evidence="1 2" id="KW-0175">Coiled coil</keyword>
<sequence length="876" mass="101456">MHKLGFSGLKSLDQFKSLSGSIPGTAKTFSVPGRPSSDSITLGSFANLKLTAEKLVKEQASVKTDLEIANSKLKKSMEDIQTLEEKLQYALNENAKLKVKQKEDEKLWTGLESKFFSTKTLCEQLTETLQHLACQVQDAEKDKELFEDKLSASSVAFDCLNDQMNGLSLKLESAEESIKNCEKELKELKIQREEREQFHRDEQCTTANLLEEKDAMIKQFEATVAASRLATESLNSKLEEVHIELRLKEDEFKHLIVSQENLEKEKSHLKLSNDDFAKRLALSLQERKIIEDLVQKWSVKLIDLDKQSLNFSDKFDQLNHMNCSYVKLAQQERDLAAKHSQQQYAQLHHTFLCIASEKDALQLKNQVLNNKVVELQEAHNFVTAQLAEECRLAGEKIQTLESEVENLVSRKIDKEMLVTKLEEIINTQSESLKSSENKMKDLLLKLSTLETENKDNTEKLQAEILQRAHEIEILQKEGEKDKQHVDSLENQVSQLQNILQEKEQLIMQYKDRVKQLEVQNIENQALLDAAESKITETKKQYDLMLETKQLELSRHLKEISQRNDQAINDIRKKYEVEKLEIINLEKEKMDEVVREMERKCDQKLAECKEESRLYLMHIQEEHTTLITRIQQEHDRKELSLKADHSEELKRVQLQAEDDLREKTMLLRNEHEVQIKVLRHQHEDECKKLQEELDRQKSKEDRQRALLQLQWKVMSDKTQEDPEVNSKKDYSISSIKMRDSSNRKRSQCALVRVESREKDSPFPGATQTPVSNLLKKVENVNPGSGISVPKHSKKVTHHEYEVETTNGRTITKRRKTKSTVMFGDPRKHKKANTPKAHTPRTIVKEIKGDRHLHPSNIGDLFSEGSLNPYADDPYAFD</sequence>
<dbReference type="AlphaFoldDB" id="A0AA39D7E6"/>
<feature type="coiled-coil region" evidence="2">
    <location>
        <begin position="66"/>
        <end position="198"/>
    </location>
</feature>
<dbReference type="PANTHER" id="PTHR23160:SF3">
    <property type="entry name" value="SYNAPTONEMAL COMPLEX PROTEIN 1-RELATED"/>
    <property type="match status" value="1"/>
</dbReference>
<gene>
    <name evidence="4" type="ORF">PVL29_023400</name>
</gene>
<organism evidence="4 5">
    <name type="scientific">Vitis rotundifolia</name>
    <name type="common">Muscadine grape</name>
    <dbReference type="NCBI Taxonomy" id="103349"/>
    <lineage>
        <taxon>Eukaryota</taxon>
        <taxon>Viridiplantae</taxon>
        <taxon>Streptophyta</taxon>
        <taxon>Embryophyta</taxon>
        <taxon>Tracheophyta</taxon>
        <taxon>Spermatophyta</taxon>
        <taxon>Magnoliopsida</taxon>
        <taxon>eudicotyledons</taxon>
        <taxon>Gunneridae</taxon>
        <taxon>Pentapetalae</taxon>
        <taxon>rosids</taxon>
        <taxon>Vitales</taxon>
        <taxon>Vitaceae</taxon>
        <taxon>Viteae</taxon>
        <taxon>Vitis</taxon>
    </lineage>
</organism>
<evidence type="ECO:0008006" key="6">
    <source>
        <dbReference type="Google" id="ProtNLM"/>
    </source>
</evidence>
<reference evidence="4 5" key="1">
    <citation type="journal article" date="2023" name="BMC Biotechnol.">
        <title>Vitis rotundifolia cv Carlos genome sequencing.</title>
        <authorList>
            <person name="Huff M."/>
            <person name="Hulse-Kemp A."/>
            <person name="Scheffler B."/>
            <person name="Youngblood R."/>
            <person name="Simpson S."/>
            <person name="Babiker E."/>
            <person name="Staton M."/>
        </authorList>
    </citation>
    <scope>NUCLEOTIDE SEQUENCE [LARGE SCALE GENOMIC DNA]</scope>
    <source>
        <tissue evidence="4">Leaf</tissue>
    </source>
</reference>
<evidence type="ECO:0000256" key="3">
    <source>
        <dbReference type="SAM" id="MobiDB-lite"/>
    </source>
</evidence>
<evidence type="ECO:0000256" key="2">
    <source>
        <dbReference type="SAM" id="Coils"/>
    </source>
</evidence>
<comment type="caution">
    <text evidence="4">The sequence shown here is derived from an EMBL/GenBank/DDBJ whole genome shotgun (WGS) entry which is preliminary data.</text>
</comment>
<evidence type="ECO:0000256" key="1">
    <source>
        <dbReference type="ARBA" id="ARBA00023054"/>
    </source>
</evidence>
<protein>
    <recommendedName>
        <fullName evidence="6">Synaptonemal complex protein 1</fullName>
    </recommendedName>
</protein>
<dbReference type="GO" id="GO:0007131">
    <property type="term" value="P:reciprocal meiotic recombination"/>
    <property type="evidence" value="ECO:0007669"/>
    <property type="project" value="TreeGrafter"/>
</dbReference>
<feature type="region of interest" description="Disordered" evidence="3">
    <location>
        <begin position="715"/>
        <end position="746"/>
    </location>
</feature>
<dbReference type="PANTHER" id="PTHR23160">
    <property type="entry name" value="SYNAPTONEMAL COMPLEX PROTEIN-RELATED"/>
    <property type="match status" value="1"/>
</dbReference>
<name>A0AA39D7E6_VITRO</name>
<proteinExistence type="predicted"/>
<dbReference type="Proteomes" id="UP001168098">
    <property type="component" value="Unassembled WGS sequence"/>
</dbReference>
<feature type="compositionally biased region" description="Basic and acidic residues" evidence="3">
    <location>
        <begin position="715"/>
        <end position="741"/>
    </location>
</feature>
<evidence type="ECO:0000313" key="5">
    <source>
        <dbReference type="Proteomes" id="UP001168098"/>
    </source>
</evidence>
<evidence type="ECO:0000313" key="4">
    <source>
        <dbReference type="EMBL" id="KAJ9673826.1"/>
    </source>
</evidence>
<keyword evidence="5" id="KW-1185">Reference proteome</keyword>